<gene>
    <name evidence="1" type="ORF">VMB_13170</name>
</gene>
<organism evidence="1 2">
    <name type="scientific">Vibrio mimicus VM603</name>
    <dbReference type="NCBI Taxonomy" id="671074"/>
    <lineage>
        <taxon>Bacteria</taxon>
        <taxon>Pseudomonadati</taxon>
        <taxon>Pseudomonadota</taxon>
        <taxon>Gammaproteobacteria</taxon>
        <taxon>Vibrionales</taxon>
        <taxon>Vibrionaceae</taxon>
        <taxon>Vibrio</taxon>
    </lineage>
</organism>
<comment type="caution">
    <text evidence="1">The sequence shown here is derived from an EMBL/GenBank/DDBJ whole genome shotgun (WGS) entry which is preliminary data.</text>
</comment>
<evidence type="ECO:0000313" key="1">
    <source>
        <dbReference type="EMBL" id="EEW07478.1"/>
    </source>
</evidence>
<reference evidence="1 2" key="1">
    <citation type="journal article" date="2009" name="BMC Evol. Biol.">
        <title>Genomic taxonomy of Vibrios.</title>
        <authorList>
            <person name="Thompson C.C."/>
            <person name="Vicente A.C."/>
            <person name="Souza R.C."/>
            <person name="Vasconcelos A.T."/>
            <person name="Vesth T."/>
            <person name="Alves N.Jr."/>
            <person name="Ussery D.W."/>
            <person name="Iida T."/>
            <person name="Thompson F.L."/>
        </authorList>
    </citation>
    <scope>NUCLEOTIDE SEQUENCE [LARGE SCALE GENOMIC DNA]</scope>
    <source>
        <strain evidence="1 2">VM603</strain>
    </source>
</reference>
<sequence>MMMPQIDQTDRDKKLKNFISRRDLSFIDNSDPVSIAIPYIFLYIHNFQENGDIIPRFGLTRITDKFRLEDFVGVIEVYRTQDMLEVFFDYNENSNIDSGIKGKVNDKISKFYEKYKSENKLSWIEKGNRDQAIWLKKYISNNELIETITKRIPKCLNKEELIHITVPSLIYSMDMEDAERELLIIKMRQAWGQVKYRNKIKKENKVNFNFVTDKRTKEKLKKLIMYL</sequence>
<evidence type="ECO:0000313" key="2">
    <source>
        <dbReference type="Proteomes" id="UP000004827"/>
    </source>
</evidence>
<dbReference type="Proteomes" id="UP000004827">
    <property type="component" value="Unassembled WGS sequence"/>
</dbReference>
<accession>D2YCS0</accession>
<protein>
    <submittedName>
        <fullName evidence="1">Uncharacterized protein</fullName>
    </submittedName>
</protein>
<proteinExistence type="predicted"/>
<dbReference type="EMBL" id="ACYU01000048">
    <property type="protein sequence ID" value="EEW07478.1"/>
    <property type="molecule type" value="Genomic_DNA"/>
</dbReference>
<dbReference type="AlphaFoldDB" id="D2YCS0"/>
<name>D2YCS0_VIBMI</name>